<feature type="domain" description="NADP-dependent oxidoreductase" evidence="1">
    <location>
        <begin position="15"/>
        <end position="309"/>
    </location>
</feature>
<reference evidence="2" key="1">
    <citation type="submission" date="2018-05" db="EMBL/GenBank/DDBJ databases">
        <authorList>
            <person name="Lanie J.A."/>
            <person name="Ng W.-L."/>
            <person name="Kazmierczak K.M."/>
            <person name="Andrzejewski T.M."/>
            <person name="Davidsen T.M."/>
            <person name="Wayne K.J."/>
            <person name="Tettelin H."/>
            <person name="Glass J.I."/>
            <person name="Rusch D."/>
            <person name="Podicherti R."/>
            <person name="Tsui H.-C.T."/>
            <person name="Winkler M.E."/>
        </authorList>
    </citation>
    <scope>NUCLEOTIDE SEQUENCE</scope>
</reference>
<dbReference type="PANTHER" id="PTHR43312:SF1">
    <property type="entry name" value="NADP-DEPENDENT OXIDOREDUCTASE DOMAIN-CONTAINING PROTEIN"/>
    <property type="match status" value="1"/>
</dbReference>
<evidence type="ECO:0000259" key="1">
    <source>
        <dbReference type="Pfam" id="PF00248"/>
    </source>
</evidence>
<dbReference type="PANTHER" id="PTHR43312">
    <property type="entry name" value="D-THREO-ALDOSE 1-DEHYDROGENASE"/>
    <property type="match status" value="1"/>
</dbReference>
<evidence type="ECO:0000313" key="2">
    <source>
        <dbReference type="EMBL" id="SVA56017.1"/>
    </source>
</evidence>
<dbReference type="InterPro" id="IPR036812">
    <property type="entry name" value="NAD(P)_OxRdtase_dom_sf"/>
</dbReference>
<proteinExistence type="predicted"/>
<name>A0A381WVS6_9ZZZZ</name>
<dbReference type="AlphaFoldDB" id="A0A381WVS6"/>
<dbReference type="EMBL" id="UINC01012885">
    <property type="protein sequence ID" value="SVA56017.1"/>
    <property type="molecule type" value="Genomic_DNA"/>
</dbReference>
<protein>
    <recommendedName>
        <fullName evidence="1">NADP-dependent oxidoreductase domain-containing protein</fullName>
    </recommendedName>
</protein>
<dbReference type="InterPro" id="IPR053135">
    <property type="entry name" value="AKR2_Oxidoreductase"/>
</dbReference>
<dbReference type="Gene3D" id="3.20.20.100">
    <property type="entry name" value="NADP-dependent oxidoreductase domain"/>
    <property type="match status" value="1"/>
</dbReference>
<dbReference type="InterPro" id="IPR023210">
    <property type="entry name" value="NADP_OxRdtase_dom"/>
</dbReference>
<sequence length="333" mass="37572">MNYRKNNKVSIQFSEIGFGAWGIGGVTRGPTSYGEVQYKTAIDALNSALNNGITYYDTSNVYGESEKRIADAFSSIRDDVIIGTKAGLITYDSRPDYKVNSIQSSIHSSLKRLRTDYIDILYLHNVTIDELQEVSELSIFLDKLKLEGKIRSIGLSLPNLNSAKYLIKTFNPDFLQFNFNMMDWRMLDNGVFDYCEKKGCSIVARTPLASGFLTSEITPNTNFNDNDHRSRYSKKLIHKLLEFRRELVGELSIESSLLYEYAIRFCLSFGNIVTVIPGILSAQEALTNAAISDLGPLNQKEINLIRQVYDKYSNDISILIKSNVKDAKLGNKK</sequence>
<dbReference type="SUPFAM" id="SSF51430">
    <property type="entry name" value="NAD(P)-linked oxidoreductase"/>
    <property type="match status" value="1"/>
</dbReference>
<organism evidence="2">
    <name type="scientific">marine metagenome</name>
    <dbReference type="NCBI Taxonomy" id="408172"/>
    <lineage>
        <taxon>unclassified sequences</taxon>
        <taxon>metagenomes</taxon>
        <taxon>ecological metagenomes</taxon>
    </lineage>
</organism>
<dbReference type="Pfam" id="PF00248">
    <property type="entry name" value="Aldo_ket_red"/>
    <property type="match status" value="1"/>
</dbReference>
<accession>A0A381WVS6</accession>
<gene>
    <name evidence="2" type="ORF">METZ01_LOCUS108871</name>
</gene>
<dbReference type="CDD" id="cd19086">
    <property type="entry name" value="AKR_AKR11C1"/>
    <property type="match status" value="1"/>
</dbReference>